<keyword evidence="2" id="KW-0238">DNA-binding</keyword>
<gene>
    <name evidence="5" type="ORF">CNX70_14925</name>
</gene>
<dbReference type="Pfam" id="PF00196">
    <property type="entry name" value="GerE"/>
    <property type="match status" value="1"/>
</dbReference>
<accession>A0A290WWQ5</accession>
<evidence type="ECO:0000259" key="4">
    <source>
        <dbReference type="PROSITE" id="PS50043"/>
    </source>
</evidence>
<reference evidence="5 6" key="1">
    <citation type="submission" date="2017-09" db="EMBL/GenBank/DDBJ databases">
        <title>Complete genome sequence of Janthinobacterium svalbardensis PAMC 27463.</title>
        <authorList>
            <person name="Cho Y.-J."/>
            <person name="Cho A."/>
            <person name="Kim O.-S."/>
            <person name="Lee J.-I."/>
        </authorList>
    </citation>
    <scope>NUCLEOTIDE SEQUENCE [LARGE SCALE GENOMIC DNA]</scope>
    <source>
        <strain evidence="5 6">PAMC 27463</strain>
    </source>
</reference>
<dbReference type="InterPro" id="IPR000792">
    <property type="entry name" value="Tscrpt_reg_LuxR_C"/>
</dbReference>
<dbReference type="SMART" id="SM00421">
    <property type="entry name" value="HTH_LUXR"/>
    <property type="match status" value="1"/>
</dbReference>
<sequence length="249" mass="25811">MSSGLGASMGMATDVSKLIGALYDSACGAGDWPQLDSAGLSGQQWQELLPHLQRALFLQQRLREAQLASHCALAALDAMGAAVLVLDANLGLRFATPAGHALHAAQLAHAAPPALVRAVRLVIASAGCAAQCQSLRLARQQQAPLALTVTALGACQPPCALLIARDPTQASTSVPALRQLFDLTQAEAQVGKALAQGATIEEIAARGGISVNTVKTHLHHTYLKTDTRRQGELIALIHGATAHLAILDA</sequence>
<keyword evidence="3" id="KW-0804">Transcription</keyword>
<dbReference type="KEGG" id="jsv:CNX70_14925"/>
<dbReference type="CDD" id="cd06170">
    <property type="entry name" value="LuxR_C_like"/>
    <property type="match status" value="1"/>
</dbReference>
<name>A0A290WWQ5_9BURK</name>
<dbReference type="InterPro" id="IPR036388">
    <property type="entry name" value="WH-like_DNA-bd_sf"/>
</dbReference>
<dbReference type="GO" id="GO:0006355">
    <property type="term" value="P:regulation of DNA-templated transcription"/>
    <property type="evidence" value="ECO:0007669"/>
    <property type="project" value="InterPro"/>
</dbReference>
<dbReference type="SUPFAM" id="SSF46894">
    <property type="entry name" value="C-terminal effector domain of the bipartite response regulators"/>
    <property type="match status" value="1"/>
</dbReference>
<evidence type="ECO:0000313" key="6">
    <source>
        <dbReference type="Proteomes" id="UP000218437"/>
    </source>
</evidence>
<dbReference type="PROSITE" id="PS50043">
    <property type="entry name" value="HTH_LUXR_2"/>
    <property type="match status" value="1"/>
</dbReference>
<dbReference type="PANTHER" id="PTHR44688">
    <property type="entry name" value="DNA-BINDING TRANSCRIPTIONAL ACTIVATOR DEVR_DOSR"/>
    <property type="match status" value="1"/>
</dbReference>
<protein>
    <recommendedName>
        <fullName evidence="4">HTH luxR-type domain-containing protein</fullName>
    </recommendedName>
</protein>
<evidence type="ECO:0000313" key="5">
    <source>
        <dbReference type="EMBL" id="ATD61304.1"/>
    </source>
</evidence>
<feature type="domain" description="HTH luxR-type" evidence="4">
    <location>
        <begin position="176"/>
        <end position="241"/>
    </location>
</feature>
<evidence type="ECO:0000256" key="1">
    <source>
        <dbReference type="ARBA" id="ARBA00023015"/>
    </source>
</evidence>
<evidence type="ECO:0000256" key="3">
    <source>
        <dbReference type="ARBA" id="ARBA00023163"/>
    </source>
</evidence>
<dbReference type="EMBL" id="CP023422">
    <property type="protein sequence ID" value="ATD61304.1"/>
    <property type="molecule type" value="Genomic_DNA"/>
</dbReference>
<keyword evidence="6" id="KW-1185">Reference proteome</keyword>
<organism evidence="5 6">
    <name type="scientific">Janthinobacterium svalbardensis</name>
    <dbReference type="NCBI Taxonomy" id="368607"/>
    <lineage>
        <taxon>Bacteria</taxon>
        <taxon>Pseudomonadati</taxon>
        <taxon>Pseudomonadota</taxon>
        <taxon>Betaproteobacteria</taxon>
        <taxon>Burkholderiales</taxon>
        <taxon>Oxalobacteraceae</taxon>
        <taxon>Janthinobacterium</taxon>
    </lineage>
</organism>
<dbReference type="PANTHER" id="PTHR44688:SF16">
    <property type="entry name" value="DNA-BINDING TRANSCRIPTIONAL ACTIVATOR DEVR_DOSR"/>
    <property type="match status" value="1"/>
</dbReference>
<dbReference type="Gene3D" id="1.10.10.10">
    <property type="entry name" value="Winged helix-like DNA-binding domain superfamily/Winged helix DNA-binding domain"/>
    <property type="match status" value="1"/>
</dbReference>
<dbReference type="GO" id="GO:0003677">
    <property type="term" value="F:DNA binding"/>
    <property type="evidence" value="ECO:0007669"/>
    <property type="project" value="UniProtKB-KW"/>
</dbReference>
<dbReference type="PRINTS" id="PR00038">
    <property type="entry name" value="HTHLUXR"/>
</dbReference>
<dbReference type="AlphaFoldDB" id="A0A290WWQ5"/>
<dbReference type="InterPro" id="IPR016032">
    <property type="entry name" value="Sig_transdc_resp-reg_C-effctor"/>
</dbReference>
<keyword evidence="1" id="KW-0805">Transcription regulation</keyword>
<proteinExistence type="predicted"/>
<dbReference type="Proteomes" id="UP000218437">
    <property type="component" value="Chromosome"/>
</dbReference>
<evidence type="ECO:0000256" key="2">
    <source>
        <dbReference type="ARBA" id="ARBA00023125"/>
    </source>
</evidence>